<dbReference type="Proteomes" id="UP000625711">
    <property type="component" value="Unassembled WGS sequence"/>
</dbReference>
<evidence type="ECO:0000313" key="2">
    <source>
        <dbReference type="Proteomes" id="UP000625711"/>
    </source>
</evidence>
<sequence length="69" mass="7697">MNSNPYKHELSNTPLSITANIECNASLLESNQDLQQGLYIQRSPHYLITMGHKSQGPFTTQSSSHPLIL</sequence>
<name>A0A834M4R4_RHYFE</name>
<dbReference type="EMBL" id="JAACXV010014362">
    <property type="protein sequence ID" value="KAF7267961.1"/>
    <property type="molecule type" value="Genomic_DNA"/>
</dbReference>
<accession>A0A834M4R4</accession>
<protein>
    <submittedName>
        <fullName evidence="1">Uncharacterized protein</fullName>
    </submittedName>
</protein>
<reference evidence="1" key="1">
    <citation type="submission" date="2020-08" db="EMBL/GenBank/DDBJ databases">
        <title>Genome sequencing and assembly of the red palm weevil Rhynchophorus ferrugineus.</title>
        <authorList>
            <person name="Dias G.B."/>
            <person name="Bergman C.M."/>
            <person name="Manee M."/>
        </authorList>
    </citation>
    <scope>NUCLEOTIDE SEQUENCE</scope>
    <source>
        <strain evidence="1">AA-2017</strain>
        <tissue evidence="1">Whole larva</tissue>
    </source>
</reference>
<proteinExistence type="predicted"/>
<gene>
    <name evidence="1" type="ORF">GWI33_018861</name>
</gene>
<comment type="caution">
    <text evidence="1">The sequence shown here is derived from an EMBL/GenBank/DDBJ whole genome shotgun (WGS) entry which is preliminary data.</text>
</comment>
<evidence type="ECO:0000313" key="1">
    <source>
        <dbReference type="EMBL" id="KAF7267961.1"/>
    </source>
</evidence>
<keyword evidence="2" id="KW-1185">Reference proteome</keyword>
<organism evidence="1 2">
    <name type="scientific">Rhynchophorus ferrugineus</name>
    <name type="common">Red palm weevil</name>
    <name type="synonym">Curculio ferrugineus</name>
    <dbReference type="NCBI Taxonomy" id="354439"/>
    <lineage>
        <taxon>Eukaryota</taxon>
        <taxon>Metazoa</taxon>
        <taxon>Ecdysozoa</taxon>
        <taxon>Arthropoda</taxon>
        <taxon>Hexapoda</taxon>
        <taxon>Insecta</taxon>
        <taxon>Pterygota</taxon>
        <taxon>Neoptera</taxon>
        <taxon>Endopterygota</taxon>
        <taxon>Coleoptera</taxon>
        <taxon>Polyphaga</taxon>
        <taxon>Cucujiformia</taxon>
        <taxon>Curculionidae</taxon>
        <taxon>Dryophthorinae</taxon>
        <taxon>Rhynchophorus</taxon>
    </lineage>
</organism>
<dbReference type="AlphaFoldDB" id="A0A834M4R4"/>